<evidence type="ECO:0000313" key="2">
    <source>
        <dbReference type="EMBL" id="BAD25044.1"/>
    </source>
</evidence>
<evidence type="ECO:0000313" key="3">
    <source>
        <dbReference type="Proteomes" id="UP000000763"/>
    </source>
</evidence>
<dbReference type="EMBL" id="AP004039">
    <property type="protein sequence ID" value="BAD25044.1"/>
    <property type="molecule type" value="Genomic_DNA"/>
</dbReference>
<feature type="region of interest" description="Disordered" evidence="1">
    <location>
        <begin position="64"/>
        <end position="87"/>
    </location>
</feature>
<evidence type="ECO:0000256" key="1">
    <source>
        <dbReference type="SAM" id="MobiDB-lite"/>
    </source>
</evidence>
<gene>
    <name evidence="2" type="primary">OJ1006_D05.23</name>
</gene>
<protein>
    <submittedName>
        <fullName evidence="2">Uncharacterized protein</fullName>
    </submittedName>
</protein>
<dbReference type="AlphaFoldDB" id="Q6H8A5"/>
<proteinExistence type="predicted"/>
<dbReference type="Proteomes" id="UP000000763">
    <property type="component" value="Chromosome 2"/>
</dbReference>
<feature type="compositionally biased region" description="Low complexity" evidence="1">
    <location>
        <begin position="1"/>
        <end position="24"/>
    </location>
</feature>
<sequence length="87" mass="8682">MAMAAATGTATAAGDGDGVRAAAVESTNPAASDLPHISRLASNGGEEDGRFWLGLDPVLWLRGTPRRKPCSASGASNGDALGCRSPS</sequence>
<reference evidence="3" key="1">
    <citation type="journal article" date="2005" name="Nature">
        <title>The map-based sequence of the rice genome.</title>
        <authorList>
            <consortium name="International rice genome sequencing project (IRGSP)"/>
            <person name="Matsumoto T."/>
            <person name="Wu J."/>
            <person name="Kanamori H."/>
            <person name="Katayose Y."/>
            <person name="Fujisawa M."/>
            <person name="Namiki N."/>
            <person name="Mizuno H."/>
            <person name="Yamamoto K."/>
            <person name="Antonio B.A."/>
            <person name="Baba T."/>
            <person name="Sakata K."/>
            <person name="Nagamura Y."/>
            <person name="Aoki H."/>
            <person name="Arikawa K."/>
            <person name="Arita K."/>
            <person name="Bito T."/>
            <person name="Chiden Y."/>
            <person name="Fujitsuka N."/>
            <person name="Fukunaka R."/>
            <person name="Hamada M."/>
            <person name="Harada C."/>
            <person name="Hayashi A."/>
            <person name="Hijishita S."/>
            <person name="Honda M."/>
            <person name="Hosokawa S."/>
            <person name="Ichikawa Y."/>
            <person name="Idonuma A."/>
            <person name="Iijima M."/>
            <person name="Ikeda M."/>
            <person name="Ikeno M."/>
            <person name="Ito K."/>
            <person name="Ito S."/>
            <person name="Ito T."/>
            <person name="Ito Y."/>
            <person name="Ito Y."/>
            <person name="Iwabuchi A."/>
            <person name="Kamiya K."/>
            <person name="Karasawa W."/>
            <person name="Kurita K."/>
            <person name="Katagiri S."/>
            <person name="Kikuta A."/>
            <person name="Kobayashi H."/>
            <person name="Kobayashi N."/>
            <person name="Machita K."/>
            <person name="Maehara T."/>
            <person name="Masukawa M."/>
            <person name="Mizubayashi T."/>
            <person name="Mukai Y."/>
            <person name="Nagasaki H."/>
            <person name="Nagata Y."/>
            <person name="Naito S."/>
            <person name="Nakashima M."/>
            <person name="Nakama Y."/>
            <person name="Nakamichi Y."/>
            <person name="Nakamura M."/>
            <person name="Meguro A."/>
            <person name="Negishi M."/>
            <person name="Ohta I."/>
            <person name="Ohta T."/>
            <person name="Okamoto M."/>
            <person name="Ono N."/>
            <person name="Saji S."/>
            <person name="Sakaguchi M."/>
            <person name="Sakai K."/>
            <person name="Shibata M."/>
            <person name="Shimokawa T."/>
            <person name="Song J."/>
            <person name="Takazaki Y."/>
            <person name="Terasawa K."/>
            <person name="Tsugane M."/>
            <person name="Tsuji K."/>
            <person name="Ueda S."/>
            <person name="Waki K."/>
            <person name="Yamagata H."/>
            <person name="Yamamoto M."/>
            <person name="Yamamoto S."/>
            <person name="Yamane H."/>
            <person name="Yoshiki S."/>
            <person name="Yoshihara R."/>
            <person name="Yukawa K."/>
            <person name="Zhong H."/>
            <person name="Yano M."/>
            <person name="Yuan Q."/>
            <person name="Ouyang S."/>
            <person name="Liu J."/>
            <person name="Jones K.M."/>
            <person name="Gansberger K."/>
            <person name="Moffat K."/>
            <person name="Hill J."/>
            <person name="Bera J."/>
            <person name="Fadrosh D."/>
            <person name="Jin S."/>
            <person name="Johri S."/>
            <person name="Kim M."/>
            <person name="Overton L."/>
            <person name="Reardon M."/>
            <person name="Tsitrin T."/>
            <person name="Vuong H."/>
            <person name="Weaver B."/>
            <person name="Ciecko A."/>
            <person name="Tallon L."/>
            <person name="Jackson J."/>
            <person name="Pai G."/>
            <person name="Aken S.V."/>
            <person name="Utterback T."/>
            <person name="Reidmuller S."/>
            <person name="Feldblyum T."/>
            <person name="Hsiao J."/>
            <person name="Zismann V."/>
            <person name="Iobst S."/>
            <person name="de Vazeille A.R."/>
            <person name="Buell C.R."/>
            <person name="Ying K."/>
            <person name="Li Y."/>
            <person name="Lu T."/>
            <person name="Huang Y."/>
            <person name="Zhao Q."/>
            <person name="Feng Q."/>
            <person name="Zhang L."/>
            <person name="Zhu J."/>
            <person name="Weng Q."/>
            <person name="Mu J."/>
            <person name="Lu Y."/>
            <person name="Fan D."/>
            <person name="Liu Y."/>
            <person name="Guan J."/>
            <person name="Zhang Y."/>
            <person name="Yu S."/>
            <person name="Liu X."/>
            <person name="Zhang Y."/>
            <person name="Hong G."/>
            <person name="Han B."/>
            <person name="Choisne N."/>
            <person name="Demange N."/>
            <person name="Orjeda G."/>
            <person name="Samain S."/>
            <person name="Cattolico L."/>
            <person name="Pelletier E."/>
            <person name="Couloux A."/>
            <person name="Segurens B."/>
            <person name="Wincker P."/>
            <person name="D'Hont A."/>
            <person name="Scarpelli C."/>
            <person name="Weissenbach J."/>
            <person name="Salanoubat M."/>
            <person name="Quetier F."/>
            <person name="Yu Y."/>
            <person name="Kim H.R."/>
            <person name="Rambo T."/>
            <person name="Currie J."/>
            <person name="Collura K."/>
            <person name="Luo M."/>
            <person name="Yang T."/>
            <person name="Ammiraju J.S.S."/>
            <person name="Engler F."/>
            <person name="Soderlund C."/>
            <person name="Wing R.A."/>
            <person name="Palmer L.E."/>
            <person name="de la Bastide M."/>
            <person name="Spiegel L."/>
            <person name="Nascimento L."/>
            <person name="Zutavern T."/>
            <person name="O'Shaughnessy A."/>
            <person name="Dike S."/>
            <person name="Dedhia N."/>
            <person name="Preston R."/>
            <person name="Balija V."/>
            <person name="McCombie W.R."/>
            <person name="Chow T."/>
            <person name="Chen H."/>
            <person name="Chung M."/>
            <person name="Chen C."/>
            <person name="Shaw J."/>
            <person name="Wu H."/>
            <person name="Hsiao K."/>
            <person name="Chao Y."/>
            <person name="Chu M."/>
            <person name="Cheng C."/>
            <person name="Hour A."/>
            <person name="Lee P."/>
            <person name="Lin S."/>
            <person name="Lin Y."/>
            <person name="Liou J."/>
            <person name="Liu S."/>
            <person name="Hsing Y."/>
            <person name="Raghuvanshi S."/>
            <person name="Mohanty A."/>
            <person name="Bharti A.K."/>
            <person name="Gaur A."/>
            <person name="Gupta V."/>
            <person name="Kumar D."/>
            <person name="Ravi V."/>
            <person name="Vij S."/>
            <person name="Kapur A."/>
            <person name="Khurana P."/>
            <person name="Khurana P."/>
            <person name="Khurana J.P."/>
            <person name="Tyagi A.K."/>
            <person name="Gaikwad K."/>
            <person name="Singh A."/>
            <person name="Dalal V."/>
            <person name="Srivastava S."/>
            <person name="Dixit A."/>
            <person name="Pal A.K."/>
            <person name="Ghazi I.A."/>
            <person name="Yadav M."/>
            <person name="Pandit A."/>
            <person name="Bhargava A."/>
            <person name="Sureshbabu K."/>
            <person name="Batra K."/>
            <person name="Sharma T.R."/>
            <person name="Mohapatra T."/>
            <person name="Singh N.K."/>
            <person name="Messing J."/>
            <person name="Nelson A.B."/>
            <person name="Fuks G."/>
            <person name="Kavchok S."/>
            <person name="Keizer G."/>
            <person name="Linton E."/>
            <person name="Llaca V."/>
            <person name="Song R."/>
            <person name="Tanyolac B."/>
            <person name="Young S."/>
            <person name="Ho-Il K."/>
            <person name="Hahn J.H."/>
            <person name="Sangsakoo G."/>
            <person name="Vanavichit A."/>
            <person name="de Mattos Luiz.A.T."/>
            <person name="Zimmer P.D."/>
            <person name="Malone G."/>
            <person name="Dellagostin O."/>
            <person name="de Oliveira A.C."/>
            <person name="Bevan M."/>
            <person name="Bancroft I."/>
            <person name="Minx P."/>
            <person name="Cordum H."/>
            <person name="Wilson R."/>
            <person name="Cheng Z."/>
            <person name="Jin W."/>
            <person name="Jiang J."/>
            <person name="Leong S.A."/>
            <person name="Iwama H."/>
            <person name="Gojobori T."/>
            <person name="Itoh T."/>
            <person name="Niimura Y."/>
            <person name="Fujii Y."/>
            <person name="Habara T."/>
            <person name="Sakai H."/>
            <person name="Sato Y."/>
            <person name="Wilson G."/>
            <person name="Kumar K."/>
            <person name="McCouch S."/>
            <person name="Juretic N."/>
            <person name="Hoen D."/>
            <person name="Wright S."/>
            <person name="Bruskiewich R."/>
            <person name="Bureau T."/>
            <person name="Miyao A."/>
            <person name="Hirochika H."/>
            <person name="Nishikawa T."/>
            <person name="Kadowaki K."/>
            <person name="Sugiura M."/>
            <person name="Burr B."/>
            <person name="Sasaki T."/>
        </authorList>
    </citation>
    <scope>NUCLEOTIDE SEQUENCE [LARGE SCALE GENOMIC DNA]</scope>
    <source>
        <strain evidence="3">cv. Nipponbare</strain>
    </source>
</reference>
<reference evidence="3" key="2">
    <citation type="journal article" date="2008" name="Nucleic Acids Res.">
        <title>The rice annotation project database (RAP-DB): 2008 update.</title>
        <authorList>
            <consortium name="The rice annotation project (RAP)"/>
        </authorList>
    </citation>
    <scope>GENOME REANNOTATION</scope>
    <source>
        <strain evidence="3">cv. Nipponbare</strain>
    </source>
</reference>
<organism evidence="2 3">
    <name type="scientific">Oryza sativa subsp. japonica</name>
    <name type="common">Rice</name>
    <dbReference type="NCBI Taxonomy" id="39947"/>
    <lineage>
        <taxon>Eukaryota</taxon>
        <taxon>Viridiplantae</taxon>
        <taxon>Streptophyta</taxon>
        <taxon>Embryophyta</taxon>
        <taxon>Tracheophyta</taxon>
        <taxon>Spermatophyta</taxon>
        <taxon>Magnoliopsida</taxon>
        <taxon>Liliopsida</taxon>
        <taxon>Poales</taxon>
        <taxon>Poaceae</taxon>
        <taxon>BOP clade</taxon>
        <taxon>Oryzoideae</taxon>
        <taxon>Oryzeae</taxon>
        <taxon>Oryzinae</taxon>
        <taxon>Oryza</taxon>
        <taxon>Oryza sativa</taxon>
    </lineage>
</organism>
<accession>Q6H8A5</accession>
<feature type="region of interest" description="Disordered" evidence="1">
    <location>
        <begin position="1"/>
        <end position="41"/>
    </location>
</feature>
<name>Q6H8A5_ORYSJ</name>